<evidence type="ECO:0000256" key="3">
    <source>
        <dbReference type="ARBA" id="ARBA00022598"/>
    </source>
</evidence>
<dbReference type="EC" id="6.3.2.1" evidence="8"/>
<dbReference type="GO" id="GO:0005829">
    <property type="term" value="C:cytosol"/>
    <property type="evidence" value="ECO:0007669"/>
    <property type="project" value="TreeGrafter"/>
</dbReference>
<comment type="similarity">
    <text evidence="2 8">Belongs to the pantothenate synthetase family.</text>
</comment>
<dbReference type="InterPro" id="IPR003721">
    <property type="entry name" value="Pantoate_ligase"/>
</dbReference>
<protein>
    <recommendedName>
        <fullName evidence="8">Pantothenate synthetase</fullName>
        <shortName evidence="8">PS</shortName>
        <ecNumber evidence="8">6.3.2.1</ecNumber>
    </recommendedName>
    <alternativeName>
        <fullName evidence="8">Pantoate--beta-alanine ligase</fullName>
    </alternativeName>
    <alternativeName>
        <fullName evidence="8">Pantoate-activating enzyme</fullName>
    </alternativeName>
</protein>
<keyword evidence="10" id="KW-1185">Reference proteome</keyword>
<dbReference type="InterPro" id="IPR014729">
    <property type="entry name" value="Rossmann-like_a/b/a_fold"/>
</dbReference>
<dbReference type="Proteomes" id="UP000621516">
    <property type="component" value="Unassembled WGS sequence"/>
</dbReference>
<feature type="binding site" evidence="8">
    <location>
        <position position="174"/>
    </location>
    <ligand>
        <name>(R)-pantoate</name>
        <dbReference type="ChEBI" id="CHEBI:15980"/>
    </ligand>
</feature>
<dbReference type="InterPro" id="IPR004821">
    <property type="entry name" value="Cyt_trans-like"/>
</dbReference>
<dbReference type="Gene3D" id="3.40.50.620">
    <property type="entry name" value="HUPs"/>
    <property type="match status" value="1"/>
</dbReference>
<gene>
    <name evidence="8" type="primary">panC</name>
    <name evidence="9" type="ORF">ICJ85_05740</name>
</gene>
<dbReference type="InterPro" id="IPR042176">
    <property type="entry name" value="Pantoate_ligase_C"/>
</dbReference>
<accession>A0A8J6Q0H0</accession>
<feature type="binding site" evidence="8">
    <location>
        <begin position="168"/>
        <end position="171"/>
    </location>
    <ligand>
        <name>ATP</name>
        <dbReference type="ChEBI" id="CHEBI:30616"/>
    </ligand>
</feature>
<comment type="caution">
    <text evidence="8">Lacks conserved residue(s) required for the propagation of feature annotation.</text>
</comment>
<dbReference type="GO" id="GO:0004592">
    <property type="term" value="F:pantoate-beta-alanine ligase activity"/>
    <property type="evidence" value="ECO:0007669"/>
    <property type="project" value="UniProtKB-UniRule"/>
</dbReference>
<proteinExistence type="inferred from homology"/>
<evidence type="ECO:0000256" key="1">
    <source>
        <dbReference type="ARBA" id="ARBA00004990"/>
    </source>
</evidence>
<dbReference type="GO" id="GO:0015940">
    <property type="term" value="P:pantothenate biosynthetic process"/>
    <property type="evidence" value="ECO:0007669"/>
    <property type="project" value="UniProtKB-UniRule"/>
</dbReference>
<reference evidence="9 10" key="1">
    <citation type="journal article" date="2018" name="J. Microbiol.">
        <title>Aestuariibaculum marinum sp. nov., a marine bacterium isolated from seawater in South Korea.</title>
        <authorList>
            <person name="Choi J."/>
            <person name="Lee D."/>
            <person name="Jang J.H."/>
            <person name="Cha S."/>
            <person name="Seo T."/>
        </authorList>
    </citation>
    <scope>NUCLEOTIDE SEQUENCE [LARGE SCALE GENOMIC DNA]</scope>
    <source>
        <strain evidence="9 10">IP7</strain>
    </source>
</reference>
<evidence type="ECO:0000313" key="10">
    <source>
        <dbReference type="Proteomes" id="UP000621516"/>
    </source>
</evidence>
<name>A0A8J6Q0H0_9FLAO</name>
<feature type="binding site" evidence="8">
    <location>
        <begin position="205"/>
        <end position="208"/>
    </location>
    <ligand>
        <name>ATP</name>
        <dbReference type="ChEBI" id="CHEBI:30616"/>
    </ligand>
</feature>
<dbReference type="PANTHER" id="PTHR21299">
    <property type="entry name" value="CYTIDYLATE KINASE/PANTOATE-BETA-ALANINE LIGASE"/>
    <property type="match status" value="1"/>
</dbReference>
<dbReference type="HAMAP" id="MF_00158">
    <property type="entry name" value="PanC"/>
    <property type="match status" value="1"/>
</dbReference>
<comment type="catalytic activity">
    <reaction evidence="7 8">
        <text>(R)-pantoate + beta-alanine + ATP = (R)-pantothenate + AMP + diphosphate + H(+)</text>
        <dbReference type="Rhea" id="RHEA:10912"/>
        <dbReference type="ChEBI" id="CHEBI:15378"/>
        <dbReference type="ChEBI" id="CHEBI:15980"/>
        <dbReference type="ChEBI" id="CHEBI:29032"/>
        <dbReference type="ChEBI" id="CHEBI:30616"/>
        <dbReference type="ChEBI" id="CHEBI:33019"/>
        <dbReference type="ChEBI" id="CHEBI:57966"/>
        <dbReference type="ChEBI" id="CHEBI:456215"/>
        <dbReference type="EC" id="6.3.2.1"/>
    </reaction>
</comment>
<keyword evidence="8" id="KW-0963">Cytoplasm</keyword>
<keyword evidence="5 8" id="KW-0547">Nucleotide-binding</keyword>
<feature type="binding site" evidence="8">
    <location>
        <position position="79"/>
    </location>
    <ligand>
        <name>beta-alanine</name>
        <dbReference type="ChEBI" id="CHEBI:57966"/>
    </ligand>
</feature>
<evidence type="ECO:0000256" key="6">
    <source>
        <dbReference type="ARBA" id="ARBA00022840"/>
    </source>
</evidence>
<dbReference type="EMBL" id="JACVXD010000002">
    <property type="protein sequence ID" value="MBD0823517.1"/>
    <property type="molecule type" value="Genomic_DNA"/>
</dbReference>
<dbReference type="UniPathway" id="UPA00028">
    <property type="reaction ID" value="UER00005"/>
</dbReference>
<evidence type="ECO:0000256" key="8">
    <source>
        <dbReference type="HAMAP-Rule" id="MF_00158"/>
    </source>
</evidence>
<dbReference type="SUPFAM" id="SSF52374">
    <property type="entry name" value="Nucleotidylyl transferase"/>
    <property type="match status" value="1"/>
</dbReference>
<comment type="caution">
    <text evidence="9">The sequence shown here is derived from an EMBL/GenBank/DDBJ whole genome shotgun (WGS) entry which is preliminary data.</text>
</comment>
<dbReference type="Gene3D" id="3.30.1300.10">
    <property type="entry name" value="Pantoate-beta-alanine ligase, C-terminal domain"/>
    <property type="match status" value="1"/>
</dbReference>
<evidence type="ECO:0000256" key="2">
    <source>
        <dbReference type="ARBA" id="ARBA00009256"/>
    </source>
</evidence>
<evidence type="ECO:0000313" key="9">
    <source>
        <dbReference type="EMBL" id="MBD0823517.1"/>
    </source>
</evidence>
<keyword evidence="6 8" id="KW-0067">ATP-binding</keyword>
<dbReference type="AlphaFoldDB" id="A0A8J6Q0H0"/>
<dbReference type="NCBIfam" id="TIGR00125">
    <property type="entry name" value="cyt_tran_rel"/>
    <property type="match status" value="1"/>
</dbReference>
<dbReference type="Pfam" id="PF02569">
    <property type="entry name" value="Pantoate_ligase"/>
    <property type="match status" value="1"/>
</dbReference>
<dbReference type="NCBIfam" id="TIGR00018">
    <property type="entry name" value="panC"/>
    <property type="match status" value="1"/>
</dbReference>
<dbReference type="GO" id="GO:0005524">
    <property type="term" value="F:ATP binding"/>
    <property type="evidence" value="ECO:0007669"/>
    <property type="project" value="UniProtKB-KW"/>
</dbReference>
<comment type="subcellular location">
    <subcellularLocation>
        <location evidence="8">Cytoplasm</location>
    </subcellularLocation>
</comment>
<evidence type="ECO:0000256" key="5">
    <source>
        <dbReference type="ARBA" id="ARBA00022741"/>
    </source>
</evidence>
<comment type="function">
    <text evidence="8">Catalyzes the condensation of pantoate with beta-alanine in an ATP-dependent reaction via a pantoyl-adenylate intermediate.</text>
</comment>
<keyword evidence="4 8" id="KW-0566">Pantothenate biosynthesis</keyword>
<comment type="subunit">
    <text evidence="8">Homodimer.</text>
</comment>
<evidence type="ECO:0000256" key="4">
    <source>
        <dbReference type="ARBA" id="ARBA00022655"/>
    </source>
</evidence>
<comment type="pathway">
    <text evidence="1 8">Cofactor biosynthesis; (R)-pantothenate biosynthesis; (R)-pantothenate from (R)-pantoate and beta-alanine: step 1/1.</text>
</comment>
<evidence type="ECO:0000256" key="7">
    <source>
        <dbReference type="ARBA" id="ARBA00048258"/>
    </source>
</evidence>
<feature type="binding site" evidence="8">
    <location>
        <begin position="48"/>
        <end position="55"/>
    </location>
    <ligand>
        <name>ATP</name>
        <dbReference type="ChEBI" id="CHEBI:30616"/>
    </ligand>
</feature>
<keyword evidence="3 8" id="KW-0436">Ligase</keyword>
<sequence>MQIGCKILSLHPLNLYRTVEVYSEKQQITKVLSAFKDQNLTVGLVPTMGALHKGHLALVEKALQDNDKAVVSIFVNPTQFDNKDDLQKYPRTLERDVQLLEGVSKDNIIVYAPSVDDVYEGKLEAEHFDYDGLEHEMEGRFRDGHFNGVGTIVKRLFEIVKPNSAYFGEKDFQQLQIVKKLVEKHNIPVNIVGCDIYREDSGLAMSSRNTRLKSEYLEAAPFIYKTLTTAKDYFGTKSAEEVTQWVENEFRSQKLLELEYFIIADVLTLKTVTEKENNKQYRAFIAVYADDIRLIDNIALN</sequence>
<dbReference type="PANTHER" id="PTHR21299:SF1">
    <property type="entry name" value="PANTOATE--BETA-ALANINE LIGASE"/>
    <property type="match status" value="1"/>
</dbReference>
<feature type="binding site" evidence="8">
    <location>
        <position position="79"/>
    </location>
    <ligand>
        <name>(R)-pantoate</name>
        <dbReference type="ChEBI" id="CHEBI:15980"/>
    </ligand>
</feature>
<comment type="miscellaneous">
    <text evidence="8">The reaction proceeds by a bi uni uni bi ping pong mechanism.</text>
</comment>
<feature type="active site" description="Proton donor" evidence="8">
    <location>
        <position position="55"/>
    </location>
</feature>
<organism evidence="9 10">
    <name type="scientific">Aestuariibaculum marinum</name>
    <dbReference type="NCBI Taxonomy" id="2683592"/>
    <lineage>
        <taxon>Bacteria</taxon>
        <taxon>Pseudomonadati</taxon>
        <taxon>Bacteroidota</taxon>
        <taxon>Flavobacteriia</taxon>
        <taxon>Flavobacteriales</taxon>
        <taxon>Flavobacteriaceae</taxon>
    </lineage>
</organism>